<feature type="transmembrane region" description="Helical" evidence="10">
    <location>
        <begin position="45"/>
        <end position="67"/>
    </location>
</feature>
<evidence type="ECO:0000256" key="10">
    <source>
        <dbReference type="RuleBase" id="RU365067"/>
    </source>
</evidence>
<keyword evidence="6 10" id="KW-1133">Transmembrane helix</keyword>
<keyword evidence="13" id="KW-1185">Reference proteome</keyword>
<feature type="transmembrane region" description="Helical" evidence="10">
    <location>
        <begin position="217"/>
        <end position="239"/>
    </location>
</feature>
<feature type="transmembrane region" description="Helical" evidence="10">
    <location>
        <begin position="462"/>
        <end position="482"/>
    </location>
</feature>
<feature type="transmembrane region" description="Helical" evidence="10">
    <location>
        <begin position="401"/>
        <end position="423"/>
    </location>
</feature>
<comment type="similarity">
    <text evidence="3 10">Belongs to the RFT1 family.</text>
</comment>
<feature type="transmembrane region" description="Helical" evidence="10">
    <location>
        <begin position="153"/>
        <end position="176"/>
    </location>
</feature>
<evidence type="ECO:0000256" key="11">
    <source>
        <dbReference type="SAM" id="MobiDB-lite"/>
    </source>
</evidence>
<feature type="transmembrane region" description="Helical" evidence="10">
    <location>
        <begin position="12"/>
        <end position="33"/>
    </location>
</feature>
<evidence type="ECO:0000256" key="7">
    <source>
        <dbReference type="ARBA" id="ARBA00023136"/>
    </source>
</evidence>
<dbReference type="GO" id="GO:0005789">
    <property type="term" value="C:endoplasmic reticulum membrane"/>
    <property type="evidence" value="ECO:0007669"/>
    <property type="project" value="UniProtKB-SubCell"/>
</dbReference>
<dbReference type="Proteomes" id="UP000235023">
    <property type="component" value="Unassembled WGS sequence"/>
</dbReference>
<dbReference type="OrthoDB" id="9979195at2759"/>
<evidence type="ECO:0000256" key="1">
    <source>
        <dbReference type="ARBA" id="ARBA00004477"/>
    </source>
</evidence>
<dbReference type="EMBL" id="KZ559616">
    <property type="protein sequence ID" value="PLN76532.1"/>
    <property type="molecule type" value="Genomic_DNA"/>
</dbReference>
<feature type="transmembrane region" description="Helical" evidence="10">
    <location>
        <begin position="363"/>
        <end position="381"/>
    </location>
</feature>
<feature type="transmembrane region" description="Helical" evidence="10">
    <location>
        <begin position="435"/>
        <end position="456"/>
    </location>
</feature>
<feature type="transmembrane region" description="Helical" evidence="10">
    <location>
        <begin position="528"/>
        <end position="545"/>
    </location>
</feature>
<dbReference type="InterPro" id="IPR007594">
    <property type="entry name" value="RFT1"/>
</dbReference>
<dbReference type="AlphaFoldDB" id="A0A2J5HHN6"/>
<proteinExistence type="inferred from homology"/>
<evidence type="ECO:0000256" key="8">
    <source>
        <dbReference type="ARBA" id="ARBA00044793"/>
    </source>
</evidence>
<accession>A0A2J5HHN6</accession>
<comment type="pathway">
    <text evidence="2">Protein modification; protein glycosylation.</text>
</comment>
<comment type="function">
    <text evidence="9 10">Intramembrane glycolipid transporter that operates in the biosynthetic pathway of dolichol-linked oligosaccharides, the glycan precursors employed in protein asparagine (N)-glycosylation. The sequential addition of sugars to dolichol pyrophosphate produces dolichol-linked oligosaccharides containing fourteen sugars, including two GlcNAcs, nine mannoses and three glucoses. Once assembled, the oligosaccharide is transferred from the lipid to nascent proteins by oligosaccharyltransferases. The assembly of dolichol-linked oligosaccharides begins on the cytosolic side of the endoplasmic reticulum membrane and finishes in its lumen. RFT1 could mediate the translocation of the cytosolically oriented intermediate DolPP-GlcNAc2Man5, produced by ALG11, into the ER lumen where dolichol-linked oligosaccharides assembly continues. However, the intramembrane lipid transporter activity could not be confirmed in vitro.</text>
</comment>
<gene>
    <name evidence="12" type="ORF">BDW42DRAFT_20038</name>
</gene>
<dbReference type="PANTHER" id="PTHR13117:SF5">
    <property type="entry name" value="PROTEIN RFT1 HOMOLOG"/>
    <property type="match status" value="1"/>
</dbReference>
<feature type="transmembrane region" description="Helical" evidence="10">
    <location>
        <begin position="118"/>
        <end position="141"/>
    </location>
</feature>
<keyword evidence="5 10" id="KW-0256">Endoplasmic reticulum</keyword>
<evidence type="ECO:0000256" key="4">
    <source>
        <dbReference type="ARBA" id="ARBA00022692"/>
    </source>
</evidence>
<evidence type="ECO:0000256" key="3">
    <source>
        <dbReference type="ARBA" id="ARBA00010288"/>
    </source>
</evidence>
<name>A0A2J5HHN6_9EURO</name>
<keyword evidence="4 10" id="KW-0812">Transmembrane</keyword>
<reference evidence="13" key="1">
    <citation type="submission" date="2017-12" db="EMBL/GenBank/DDBJ databases">
        <authorList>
            <consortium name="DOE Joint Genome Institute"/>
            <person name="Mondo S.J."/>
            <person name="Kjaerbolling I."/>
            <person name="Vesth T.C."/>
            <person name="Frisvad J.C."/>
            <person name="Nybo J.L."/>
            <person name="Theobald S."/>
            <person name="Kuo A."/>
            <person name="Bowyer P."/>
            <person name="Matsuda Y."/>
            <person name="Lyhne E.K."/>
            <person name="Kogle M.E."/>
            <person name="Clum A."/>
            <person name="Lipzen A."/>
            <person name="Salamov A."/>
            <person name="Ngan C.Y."/>
            <person name="Daum C."/>
            <person name="Chiniquy J."/>
            <person name="Barry K."/>
            <person name="LaButti K."/>
            <person name="Haridas S."/>
            <person name="Simmons B.A."/>
            <person name="Magnuson J.K."/>
            <person name="Mortensen U.H."/>
            <person name="Larsen T.O."/>
            <person name="Grigoriev I.V."/>
            <person name="Baker S.E."/>
            <person name="Andersen M.R."/>
            <person name="Nordberg H.P."/>
            <person name="Cantor M.N."/>
            <person name="Hua S.X."/>
        </authorList>
    </citation>
    <scope>NUCLEOTIDE SEQUENCE [LARGE SCALE GENOMIC DNA]</scope>
    <source>
        <strain evidence="13">IBT 19404</strain>
    </source>
</reference>
<sequence length="571" mass="62982">MALPEENNLSKLLTSSVSGTSFLIAIQVFSRLFTFVANQLVLHTLSPAILGVATQLELYLISILYFSRESIRVAIQKQPLEHHFDAHSGKRKQDHATKAPSSDDAAAVRRSTLSSQTVVNMSYLSLGLGVPLALIFAGFYVHFAPEEVSQTPFYRLSVAITAVSSLLELGVEPIFAAVQQHMLYKKRAAVEMTAALVKSLAVCSLFAWASWTGNTVGIFPFALGHLCYSCTLVFGYIQVTRDVRKQWRFSLFLTRLKSRDQSRYVADTFSCRLLSLSANSFFQSIIKHILTQGDALILAAMTSLEDQGIYSLACNYGGLIARLLFQPIEESSRILFSSLLNSCESGASTKAANAAKAHLVDILRGYGMMSAIVLPLGPHLVPQMLNALGGHRWDSPMVASLVSLYCYYIPFLAFNGIVEAFVSGAATPSELRTQTGWMGVFSACFALAAYFFLRIAHLGAHGLVYANIVNMAVRILWGIYFIRSYMLRHGIRMPWADFGLRPSTYIVGVGLSLALAWHGTFGSGFREILKSGAVATAYALLIMYLEREFLIIKCEKLYPMLKTKLLKQKST</sequence>
<comment type="subcellular location">
    <subcellularLocation>
        <location evidence="1 10">Endoplasmic reticulum membrane</location>
        <topology evidence="1 10">Multi-pass membrane protein</topology>
    </subcellularLocation>
</comment>
<evidence type="ECO:0000256" key="9">
    <source>
        <dbReference type="ARBA" id="ARBA00045912"/>
    </source>
</evidence>
<evidence type="ECO:0000256" key="6">
    <source>
        <dbReference type="ARBA" id="ARBA00022989"/>
    </source>
</evidence>
<evidence type="ECO:0000256" key="2">
    <source>
        <dbReference type="ARBA" id="ARBA00004922"/>
    </source>
</evidence>
<organism evidence="12 13">
    <name type="scientific">Aspergillus taichungensis</name>
    <dbReference type="NCBI Taxonomy" id="482145"/>
    <lineage>
        <taxon>Eukaryota</taxon>
        <taxon>Fungi</taxon>
        <taxon>Dikarya</taxon>
        <taxon>Ascomycota</taxon>
        <taxon>Pezizomycotina</taxon>
        <taxon>Eurotiomycetes</taxon>
        <taxon>Eurotiomycetidae</taxon>
        <taxon>Eurotiales</taxon>
        <taxon>Aspergillaceae</taxon>
        <taxon>Aspergillus</taxon>
        <taxon>Aspergillus subgen. Circumdati</taxon>
    </lineage>
</organism>
<protein>
    <recommendedName>
        <fullName evidence="8 10">Man(5)GlcNAc(2)-PP-dolichol translocation protein RFT1</fullName>
    </recommendedName>
</protein>
<evidence type="ECO:0000313" key="12">
    <source>
        <dbReference type="EMBL" id="PLN76532.1"/>
    </source>
</evidence>
<feature type="region of interest" description="Disordered" evidence="11">
    <location>
        <begin position="86"/>
        <end position="106"/>
    </location>
</feature>
<evidence type="ECO:0000256" key="5">
    <source>
        <dbReference type="ARBA" id="ARBA00022824"/>
    </source>
</evidence>
<dbReference type="GO" id="GO:0006488">
    <property type="term" value="P:dolichol-linked oligosaccharide biosynthetic process"/>
    <property type="evidence" value="ECO:0007669"/>
    <property type="project" value="InterPro"/>
</dbReference>
<feature type="transmembrane region" description="Helical" evidence="10">
    <location>
        <begin position="503"/>
        <end position="522"/>
    </location>
</feature>
<dbReference type="Pfam" id="PF04506">
    <property type="entry name" value="Rft-1"/>
    <property type="match status" value="1"/>
</dbReference>
<keyword evidence="7 10" id="KW-0472">Membrane</keyword>
<feature type="transmembrane region" description="Helical" evidence="10">
    <location>
        <begin position="188"/>
        <end position="211"/>
    </location>
</feature>
<dbReference type="GO" id="GO:0034203">
    <property type="term" value="P:glycolipid translocation"/>
    <property type="evidence" value="ECO:0007669"/>
    <property type="project" value="TreeGrafter"/>
</dbReference>
<dbReference type="PANTHER" id="PTHR13117">
    <property type="entry name" value="ENDOPLASMIC RETICULUM MULTISPAN TRANSMEMBRANE PROTEIN-RELATED"/>
    <property type="match status" value="1"/>
</dbReference>
<keyword evidence="10" id="KW-0813">Transport</keyword>
<evidence type="ECO:0000313" key="13">
    <source>
        <dbReference type="Proteomes" id="UP000235023"/>
    </source>
</evidence>